<name>A0A2T4AP31_TRIHA</name>
<dbReference type="GeneID" id="36622632"/>
<gene>
    <name evidence="1" type="ORF">M431DRAFT_287746</name>
</gene>
<dbReference type="EMBL" id="KZ679676">
    <property type="protein sequence ID" value="PTB58835.1"/>
    <property type="molecule type" value="Genomic_DNA"/>
</dbReference>
<dbReference type="Proteomes" id="UP000241690">
    <property type="component" value="Unassembled WGS sequence"/>
</dbReference>
<protein>
    <submittedName>
        <fullName evidence="1">Uncharacterized protein</fullName>
    </submittedName>
</protein>
<organism evidence="1 2">
    <name type="scientific">Trichoderma harzianum CBS 226.95</name>
    <dbReference type="NCBI Taxonomy" id="983964"/>
    <lineage>
        <taxon>Eukaryota</taxon>
        <taxon>Fungi</taxon>
        <taxon>Dikarya</taxon>
        <taxon>Ascomycota</taxon>
        <taxon>Pezizomycotina</taxon>
        <taxon>Sordariomycetes</taxon>
        <taxon>Hypocreomycetidae</taxon>
        <taxon>Hypocreales</taxon>
        <taxon>Hypocreaceae</taxon>
        <taxon>Trichoderma</taxon>
    </lineage>
</organism>
<evidence type="ECO:0000313" key="1">
    <source>
        <dbReference type="EMBL" id="PTB58835.1"/>
    </source>
</evidence>
<keyword evidence="2" id="KW-1185">Reference proteome</keyword>
<accession>A0A2T4AP31</accession>
<dbReference type="RefSeq" id="XP_024778512.1">
    <property type="nucleotide sequence ID" value="XM_024914067.1"/>
</dbReference>
<sequence length="102" mass="11242">MRPLDSGVFALSLQRHDAIKTDCGGTSEMALCEIRAAQAPSTETVRFEDEKDTGRRNITGVAENAPVPSKSKLPWELQAGTAFTRLWPEARVPHSTRTYALQ</sequence>
<proteinExistence type="predicted"/>
<evidence type="ECO:0000313" key="2">
    <source>
        <dbReference type="Proteomes" id="UP000241690"/>
    </source>
</evidence>
<reference evidence="1 2" key="1">
    <citation type="submission" date="2016-07" db="EMBL/GenBank/DDBJ databases">
        <title>Multiple horizontal gene transfer events from other fungi enriched the ability of initially mycotrophic Trichoderma (Ascomycota) to feed on dead plant biomass.</title>
        <authorList>
            <consortium name="DOE Joint Genome Institute"/>
            <person name="Aerts A."/>
            <person name="Atanasova L."/>
            <person name="Chenthamara K."/>
            <person name="Zhang J."/>
            <person name="Grujic M."/>
            <person name="Henrissat B."/>
            <person name="Kuo A."/>
            <person name="Salamov A."/>
            <person name="Lipzen A."/>
            <person name="Labutti K."/>
            <person name="Barry K."/>
            <person name="Miao Y."/>
            <person name="Rahimi M.J."/>
            <person name="Shen Q."/>
            <person name="Grigoriev I.V."/>
            <person name="Kubicek C.P."/>
            <person name="Druzhinina I.S."/>
        </authorList>
    </citation>
    <scope>NUCLEOTIDE SEQUENCE [LARGE SCALE GENOMIC DNA]</scope>
    <source>
        <strain evidence="1 2">CBS 226.95</strain>
    </source>
</reference>
<dbReference type="AlphaFoldDB" id="A0A2T4AP31"/>